<keyword evidence="2" id="KW-1185">Reference proteome</keyword>
<dbReference type="InterPro" id="IPR036412">
    <property type="entry name" value="HAD-like_sf"/>
</dbReference>
<evidence type="ECO:0000313" key="1">
    <source>
        <dbReference type="EMBL" id="GMG85387.1"/>
    </source>
</evidence>
<accession>A0ABQ6LTJ5</accession>
<dbReference type="Pfam" id="PF13344">
    <property type="entry name" value="Hydrolase_6"/>
    <property type="match status" value="1"/>
</dbReference>
<dbReference type="Proteomes" id="UP001239909">
    <property type="component" value="Unassembled WGS sequence"/>
</dbReference>
<name>A0ABQ6LTJ5_9RHOB</name>
<organism evidence="1 2">
    <name type="scientific">Paralimibaculum aggregatum</name>
    <dbReference type="NCBI Taxonomy" id="3036245"/>
    <lineage>
        <taxon>Bacteria</taxon>
        <taxon>Pseudomonadati</taxon>
        <taxon>Pseudomonadota</taxon>
        <taxon>Alphaproteobacteria</taxon>
        <taxon>Rhodobacterales</taxon>
        <taxon>Paracoccaceae</taxon>
        <taxon>Paralimibaculum</taxon>
    </lineage>
</organism>
<sequence length="303" mass="31710">MRTLGFEEALAAYEGVRRRLPQMPPVSAPSRMAGNLGDLADAFDVFLLDGFGVLNVGDAAIPGAIERVAALRAMGRTVLVLTNAASEPPPGLAEKYARLGFSFGPDEIVSSRSVALDAVAAMLGQRWGVMLPEAAALDDLPPGHEAALLADDPEPYRAAGGFLLLGSGSWTEHRQGLLEAALRASPRPVIVGNPDIVAPRRAGLTAEPGWFAHRLSDSTGIAPVFCGKPFGPIFEAARARIGGHWPRGRVLMVGDSLHTDILGARVAGIASALVTDHGFLAARPHEQIVQATGIVPDFVVGTT</sequence>
<gene>
    <name evidence="1" type="ORF">LNKW23_46070</name>
</gene>
<dbReference type="InterPro" id="IPR023214">
    <property type="entry name" value="HAD_sf"/>
</dbReference>
<proteinExistence type="predicted"/>
<dbReference type="EMBL" id="BSYI01000063">
    <property type="protein sequence ID" value="GMG85387.1"/>
    <property type="molecule type" value="Genomic_DNA"/>
</dbReference>
<dbReference type="GO" id="GO:0016787">
    <property type="term" value="F:hydrolase activity"/>
    <property type="evidence" value="ECO:0007669"/>
    <property type="project" value="UniProtKB-KW"/>
</dbReference>
<dbReference type="PANTHER" id="PTHR19288:SF90">
    <property type="entry name" value="OS08G0542600 PROTEIN"/>
    <property type="match status" value="1"/>
</dbReference>
<dbReference type="SUPFAM" id="SSF56784">
    <property type="entry name" value="HAD-like"/>
    <property type="match status" value="1"/>
</dbReference>
<keyword evidence="1" id="KW-0378">Hydrolase</keyword>
<dbReference type="PANTHER" id="PTHR19288">
    <property type="entry name" value="4-NITROPHENYLPHOSPHATASE-RELATED"/>
    <property type="match status" value="1"/>
</dbReference>
<comment type="caution">
    <text evidence="1">The sequence shown here is derived from an EMBL/GenBank/DDBJ whole genome shotgun (WGS) entry which is preliminary data.</text>
</comment>
<dbReference type="Pfam" id="PF13242">
    <property type="entry name" value="Hydrolase_like"/>
    <property type="match status" value="1"/>
</dbReference>
<protein>
    <submittedName>
        <fullName evidence="1">HAD family hydrolase</fullName>
    </submittedName>
</protein>
<dbReference type="Gene3D" id="3.40.50.1000">
    <property type="entry name" value="HAD superfamily/HAD-like"/>
    <property type="match status" value="2"/>
</dbReference>
<evidence type="ECO:0000313" key="2">
    <source>
        <dbReference type="Proteomes" id="UP001239909"/>
    </source>
</evidence>
<reference evidence="1 2" key="1">
    <citation type="submission" date="2023-04" db="EMBL/GenBank/DDBJ databases">
        <title>Marinoamorphus aggregata gen. nov., sp. Nov., isolate from tissue of brittle star Ophioplocus japonicus.</title>
        <authorList>
            <person name="Kawano K."/>
            <person name="Sawayama S."/>
            <person name="Nakagawa S."/>
        </authorList>
    </citation>
    <scope>NUCLEOTIDE SEQUENCE [LARGE SCALE GENOMIC DNA]</scope>
    <source>
        <strain evidence="1 2">NKW23</strain>
    </source>
</reference>
<dbReference type="InterPro" id="IPR006357">
    <property type="entry name" value="HAD-SF_hydro_IIA"/>
</dbReference>